<keyword evidence="8 20" id="KW-0418">Kinase</keyword>
<keyword evidence="7 17" id="KW-0547">Nucleotide-binding</keyword>
<evidence type="ECO:0000256" key="6">
    <source>
        <dbReference type="ARBA" id="ARBA00022692"/>
    </source>
</evidence>
<evidence type="ECO:0000313" key="21">
    <source>
        <dbReference type="Proteomes" id="UP000824160"/>
    </source>
</evidence>
<feature type="binding site" evidence="18">
    <location>
        <position position="76"/>
    </location>
    <ligand>
        <name>a divalent metal cation</name>
        <dbReference type="ChEBI" id="CHEBI:60240"/>
    </ligand>
</feature>
<dbReference type="InterPro" id="IPR033717">
    <property type="entry name" value="UDPK"/>
</dbReference>
<evidence type="ECO:0000256" key="12">
    <source>
        <dbReference type="ARBA" id="ARBA00023136"/>
    </source>
</evidence>
<evidence type="ECO:0000256" key="10">
    <source>
        <dbReference type="ARBA" id="ARBA00022989"/>
    </source>
</evidence>
<feature type="binding site" evidence="16">
    <location>
        <position position="69"/>
    </location>
    <ligand>
        <name>substrate</name>
    </ligand>
</feature>
<evidence type="ECO:0000256" key="19">
    <source>
        <dbReference type="SAM" id="Phobius"/>
    </source>
</evidence>
<accession>A0A9D1KT88</accession>
<feature type="binding site" evidence="18">
    <location>
        <position position="28"/>
    </location>
    <ligand>
        <name>a divalent metal cation</name>
        <dbReference type="ChEBI" id="CHEBI:60240"/>
    </ligand>
</feature>
<dbReference type="InterPro" id="IPR000829">
    <property type="entry name" value="DAGK"/>
</dbReference>
<evidence type="ECO:0000256" key="14">
    <source>
        <dbReference type="ARBA" id="ARBA00023264"/>
    </source>
</evidence>
<evidence type="ECO:0000256" key="11">
    <source>
        <dbReference type="ARBA" id="ARBA00023098"/>
    </source>
</evidence>
<feature type="active site" description="Proton acceptor" evidence="15">
    <location>
        <position position="69"/>
    </location>
</feature>
<keyword evidence="10 19" id="KW-1133">Transmembrane helix</keyword>
<dbReference type="InterPro" id="IPR036945">
    <property type="entry name" value="DAGK_sf"/>
</dbReference>
<evidence type="ECO:0000256" key="16">
    <source>
        <dbReference type="PIRSR" id="PIRSR600829-2"/>
    </source>
</evidence>
<reference evidence="20" key="2">
    <citation type="journal article" date="2021" name="PeerJ">
        <title>Extensive microbial diversity within the chicken gut microbiome revealed by metagenomics and culture.</title>
        <authorList>
            <person name="Gilroy R."/>
            <person name="Ravi A."/>
            <person name="Getino M."/>
            <person name="Pursley I."/>
            <person name="Horton D.L."/>
            <person name="Alikhan N.F."/>
            <person name="Baker D."/>
            <person name="Gharbi K."/>
            <person name="Hall N."/>
            <person name="Watson M."/>
            <person name="Adriaenssens E.M."/>
            <person name="Foster-Nyarko E."/>
            <person name="Jarju S."/>
            <person name="Secka A."/>
            <person name="Antonio M."/>
            <person name="Oren A."/>
            <person name="Chaudhuri R.R."/>
            <person name="La Ragione R."/>
            <person name="Hildebrand F."/>
            <person name="Pallen M.J."/>
        </authorList>
    </citation>
    <scope>NUCLEOTIDE SEQUENCE</scope>
    <source>
        <strain evidence="20">ChiBcec7-5410</strain>
    </source>
</reference>
<comment type="similarity">
    <text evidence="2">Belongs to the bacterial diacylglycerol kinase family.</text>
</comment>
<keyword evidence="6 19" id="KW-0812">Transmembrane</keyword>
<dbReference type="AlphaFoldDB" id="A0A9D1KT88"/>
<feature type="transmembrane region" description="Helical" evidence="19">
    <location>
        <begin position="95"/>
        <end position="117"/>
    </location>
</feature>
<dbReference type="GO" id="GO:0005886">
    <property type="term" value="C:plasma membrane"/>
    <property type="evidence" value="ECO:0007669"/>
    <property type="project" value="UniProtKB-SubCell"/>
</dbReference>
<dbReference type="GO" id="GO:0046872">
    <property type="term" value="F:metal ion binding"/>
    <property type="evidence" value="ECO:0007669"/>
    <property type="project" value="UniProtKB-KW"/>
</dbReference>
<dbReference type="Pfam" id="PF01219">
    <property type="entry name" value="DAGK_prokar"/>
    <property type="match status" value="1"/>
</dbReference>
<keyword evidence="13" id="KW-0594">Phospholipid biosynthesis</keyword>
<evidence type="ECO:0000256" key="13">
    <source>
        <dbReference type="ARBA" id="ARBA00023209"/>
    </source>
</evidence>
<keyword evidence="9 17" id="KW-0067">ATP-binding</keyword>
<dbReference type="PANTHER" id="PTHR34299:SF1">
    <property type="entry name" value="DIACYLGLYCEROL KINASE"/>
    <property type="match status" value="1"/>
</dbReference>
<feature type="binding site" evidence="17">
    <location>
        <position position="28"/>
    </location>
    <ligand>
        <name>ATP</name>
        <dbReference type="ChEBI" id="CHEBI:30616"/>
    </ligand>
</feature>
<dbReference type="Gene3D" id="1.10.287.3610">
    <property type="match status" value="1"/>
</dbReference>
<evidence type="ECO:0000256" key="3">
    <source>
        <dbReference type="ARBA" id="ARBA00022475"/>
    </source>
</evidence>
<evidence type="ECO:0000256" key="5">
    <source>
        <dbReference type="ARBA" id="ARBA00022679"/>
    </source>
</evidence>
<dbReference type="GO" id="GO:0005524">
    <property type="term" value="F:ATP binding"/>
    <property type="evidence" value="ECO:0007669"/>
    <property type="project" value="UniProtKB-KW"/>
</dbReference>
<sequence>MMKESDKLPSFCKSFLYAARGLKVCISERNMRFHLSAAVLVTAFSLVYRLERAQFGLLFFAIGLMIALEAVNTSIEWLTDLVSPEFHPIAGKVKDIAAGAVMVGALTAAAIGCLLFLQFPRLTDTLLLILTSWRLPVFAVLLVGGVWFTFFYRPKW</sequence>
<evidence type="ECO:0000256" key="4">
    <source>
        <dbReference type="ARBA" id="ARBA00022516"/>
    </source>
</evidence>
<evidence type="ECO:0000256" key="8">
    <source>
        <dbReference type="ARBA" id="ARBA00022777"/>
    </source>
</evidence>
<evidence type="ECO:0000256" key="7">
    <source>
        <dbReference type="ARBA" id="ARBA00022741"/>
    </source>
</evidence>
<comment type="cofactor">
    <cofactor evidence="18">
        <name>Mg(2+)</name>
        <dbReference type="ChEBI" id="CHEBI:18420"/>
    </cofactor>
    <text evidence="18">Mn(2+), Zn(2+), Cd(2+) and Co(2+) support activity to lesser extents.</text>
</comment>
<dbReference type="Proteomes" id="UP000824160">
    <property type="component" value="Unassembled WGS sequence"/>
</dbReference>
<feature type="binding site" evidence="17">
    <location>
        <position position="17"/>
    </location>
    <ligand>
        <name>ATP</name>
        <dbReference type="ChEBI" id="CHEBI:30616"/>
    </ligand>
</feature>
<dbReference type="GO" id="GO:0016301">
    <property type="term" value="F:kinase activity"/>
    <property type="evidence" value="ECO:0007669"/>
    <property type="project" value="UniProtKB-KW"/>
</dbReference>
<dbReference type="EMBL" id="DVLW01000254">
    <property type="protein sequence ID" value="HIT95366.1"/>
    <property type="molecule type" value="Genomic_DNA"/>
</dbReference>
<keyword evidence="14" id="KW-1208">Phospholipid metabolism</keyword>
<evidence type="ECO:0000256" key="18">
    <source>
        <dbReference type="PIRSR" id="PIRSR600829-4"/>
    </source>
</evidence>
<comment type="subcellular location">
    <subcellularLocation>
        <location evidence="1">Cell membrane</location>
        <topology evidence="1">Multi-pass membrane protein</topology>
    </subcellularLocation>
</comment>
<feature type="binding site" evidence="17">
    <location>
        <begin position="85"/>
        <end position="87"/>
    </location>
    <ligand>
        <name>ATP</name>
        <dbReference type="ChEBI" id="CHEBI:30616"/>
    </ligand>
</feature>
<evidence type="ECO:0000256" key="15">
    <source>
        <dbReference type="PIRSR" id="PIRSR600829-1"/>
    </source>
</evidence>
<keyword evidence="4" id="KW-0444">Lipid biosynthesis</keyword>
<dbReference type="GO" id="GO:0008654">
    <property type="term" value="P:phospholipid biosynthetic process"/>
    <property type="evidence" value="ECO:0007669"/>
    <property type="project" value="UniProtKB-KW"/>
</dbReference>
<name>A0A9D1KT88_9FIRM</name>
<dbReference type="CDD" id="cd14265">
    <property type="entry name" value="UDPK_IM_like"/>
    <property type="match status" value="1"/>
</dbReference>
<evidence type="ECO:0000256" key="9">
    <source>
        <dbReference type="ARBA" id="ARBA00022840"/>
    </source>
</evidence>
<evidence type="ECO:0000313" key="20">
    <source>
        <dbReference type="EMBL" id="HIT95366.1"/>
    </source>
</evidence>
<keyword evidence="18" id="KW-0479">Metal-binding</keyword>
<feature type="transmembrane region" description="Helical" evidence="19">
    <location>
        <begin position="55"/>
        <end position="75"/>
    </location>
</feature>
<protein>
    <submittedName>
        <fullName evidence="20">Diacylglycerol kinase family protein</fullName>
    </submittedName>
</protein>
<evidence type="ECO:0000256" key="1">
    <source>
        <dbReference type="ARBA" id="ARBA00004651"/>
    </source>
</evidence>
<gene>
    <name evidence="20" type="ORF">IAC43_09285</name>
</gene>
<keyword evidence="11" id="KW-0443">Lipid metabolism</keyword>
<proteinExistence type="inferred from homology"/>
<keyword evidence="12 19" id="KW-0472">Membrane</keyword>
<evidence type="ECO:0000256" key="17">
    <source>
        <dbReference type="PIRSR" id="PIRSR600829-3"/>
    </source>
</evidence>
<evidence type="ECO:0000256" key="2">
    <source>
        <dbReference type="ARBA" id="ARBA00005967"/>
    </source>
</evidence>
<keyword evidence="3" id="KW-1003">Cell membrane</keyword>
<feature type="binding site" evidence="17">
    <location>
        <position position="76"/>
    </location>
    <ligand>
        <name>ATP</name>
        <dbReference type="ChEBI" id="CHEBI:30616"/>
    </ligand>
</feature>
<feature type="binding site" evidence="17">
    <location>
        <begin position="94"/>
        <end position="95"/>
    </location>
    <ligand>
        <name>ATP</name>
        <dbReference type="ChEBI" id="CHEBI:30616"/>
    </ligand>
</feature>
<organism evidence="20 21">
    <name type="scientific">Candidatus Faecivivens stercoripullorum</name>
    <dbReference type="NCBI Taxonomy" id="2840805"/>
    <lineage>
        <taxon>Bacteria</taxon>
        <taxon>Bacillati</taxon>
        <taxon>Bacillota</taxon>
        <taxon>Clostridia</taxon>
        <taxon>Eubacteriales</taxon>
        <taxon>Oscillospiraceae</taxon>
        <taxon>Oscillospiraceae incertae sedis</taxon>
        <taxon>Candidatus Faecivivens</taxon>
    </lineage>
</organism>
<comment type="caution">
    <text evidence="20">The sequence shown here is derived from an EMBL/GenBank/DDBJ whole genome shotgun (WGS) entry which is preliminary data.</text>
</comment>
<keyword evidence="5" id="KW-0808">Transferase</keyword>
<feature type="transmembrane region" description="Helical" evidence="19">
    <location>
        <begin position="31"/>
        <end position="48"/>
    </location>
</feature>
<reference evidence="20" key="1">
    <citation type="submission" date="2020-10" db="EMBL/GenBank/DDBJ databases">
        <authorList>
            <person name="Gilroy R."/>
        </authorList>
    </citation>
    <scope>NUCLEOTIDE SEQUENCE</scope>
    <source>
        <strain evidence="20">ChiBcec7-5410</strain>
    </source>
</reference>
<dbReference type="PANTHER" id="PTHR34299">
    <property type="entry name" value="DIACYLGLYCEROL KINASE"/>
    <property type="match status" value="1"/>
</dbReference>
<feature type="transmembrane region" description="Helical" evidence="19">
    <location>
        <begin position="126"/>
        <end position="150"/>
    </location>
</feature>
<keyword evidence="18" id="KW-0460">Magnesium</keyword>